<dbReference type="SMART" id="SM00851">
    <property type="entry name" value="MGS"/>
    <property type="match status" value="1"/>
</dbReference>
<feature type="binding site" evidence="19">
    <location>
        <position position="285"/>
    </location>
    <ligand>
        <name>Mg(2+)</name>
        <dbReference type="ChEBI" id="CHEBI:18420"/>
        <label>1</label>
    </ligand>
</feature>
<feature type="binding site" evidence="19">
    <location>
        <position position="301"/>
    </location>
    <ligand>
        <name>Mg(2+)</name>
        <dbReference type="ChEBI" id="CHEBI:18420"/>
        <label>2</label>
    </ligand>
</feature>
<evidence type="ECO:0000256" key="10">
    <source>
        <dbReference type="ARBA" id="ARBA00022741"/>
    </source>
</evidence>
<organism evidence="22 23">
    <name type="scientific">SAR92 clade bacterium</name>
    <dbReference type="NCBI Taxonomy" id="2315479"/>
    <lineage>
        <taxon>Bacteria</taxon>
        <taxon>Pseudomonadati</taxon>
        <taxon>Pseudomonadota</taxon>
        <taxon>Gammaproteobacteria</taxon>
        <taxon>Cellvibrionales</taxon>
        <taxon>Porticoccaceae</taxon>
        <taxon>SAR92 clade</taxon>
    </lineage>
</organism>
<feature type="binding site" evidence="19">
    <location>
        <position position="285"/>
    </location>
    <ligand>
        <name>ATP</name>
        <dbReference type="ChEBI" id="CHEBI:30616"/>
        <label>1</label>
    </ligand>
</feature>
<keyword evidence="7 19" id="KW-0028">Amino-acid biosynthesis</keyword>
<keyword evidence="5 19" id="KW-0055">Arginine biosynthesis</keyword>
<dbReference type="Pfam" id="PF02786">
    <property type="entry name" value="CPSase_L_D2"/>
    <property type="match status" value="2"/>
</dbReference>
<feature type="domain" description="ATP-grasp" evidence="20">
    <location>
        <begin position="678"/>
        <end position="869"/>
    </location>
</feature>
<evidence type="ECO:0000256" key="14">
    <source>
        <dbReference type="ARBA" id="ARBA00023211"/>
    </source>
</evidence>
<dbReference type="InterPro" id="IPR058047">
    <property type="entry name" value="CPSase_preATP-grasp"/>
</dbReference>
<feature type="binding site" evidence="19">
    <location>
        <position position="788"/>
    </location>
    <ligand>
        <name>ATP</name>
        <dbReference type="ChEBI" id="CHEBI:30616"/>
        <label>2</label>
    </ligand>
</feature>
<dbReference type="GO" id="GO:0005524">
    <property type="term" value="F:ATP binding"/>
    <property type="evidence" value="ECO:0007669"/>
    <property type="project" value="UniProtKB-UniRule"/>
</dbReference>
<keyword evidence="9 19" id="KW-0677">Repeat</keyword>
<dbReference type="PANTHER" id="PTHR11405">
    <property type="entry name" value="CARBAMOYLTRANSFERASE FAMILY MEMBER"/>
    <property type="match status" value="1"/>
</dbReference>
<comment type="cofactor">
    <cofactor evidence="19">
        <name>Mg(2+)</name>
        <dbReference type="ChEBI" id="CHEBI:18420"/>
    </cofactor>
    <cofactor evidence="19">
        <name>Mn(2+)</name>
        <dbReference type="ChEBI" id="CHEBI:29035"/>
    </cofactor>
    <text evidence="19">Binds 4 Mg(2+) or Mn(2+) ions per subunit.</text>
</comment>
<dbReference type="InterPro" id="IPR005480">
    <property type="entry name" value="CPSase_lsu_oligo"/>
</dbReference>
<feature type="binding site" evidence="19">
    <location>
        <position position="840"/>
    </location>
    <ligand>
        <name>Mn(2+)</name>
        <dbReference type="ChEBI" id="CHEBI:29035"/>
        <label>4</label>
    </ligand>
</feature>
<dbReference type="PROSITE" id="PS00867">
    <property type="entry name" value="CPSASE_2"/>
    <property type="match status" value="2"/>
</dbReference>
<dbReference type="GO" id="GO:0005737">
    <property type="term" value="C:cytoplasm"/>
    <property type="evidence" value="ECO:0007669"/>
    <property type="project" value="TreeGrafter"/>
</dbReference>
<evidence type="ECO:0000256" key="9">
    <source>
        <dbReference type="ARBA" id="ARBA00022737"/>
    </source>
</evidence>
<feature type="binding site" evidence="19">
    <location>
        <position position="299"/>
    </location>
    <ligand>
        <name>ATP</name>
        <dbReference type="ChEBI" id="CHEBI:30616"/>
        <label>1</label>
    </ligand>
</feature>
<feature type="binding site" evidence="19">
    <location>
        <position position="840"/>
    </location>
    <ligand>
        <name>Mg(2+)</name>
        <dbReference type="ChEBI" id="CHEBI:18420"/>
        <label>4</label>
    </ligand>
</feature>
<dbReference type="PROSITE" id="PS51257">
    <property type="entry name" value="PROKAR_LIPOPROTEIN"/>
    <property type="match status" value="1"/>
</dbReference>
<feature type="binding site" evidence="19">
    <location>
        <position position="755"/>
    </location>
    <ligand>
        <name>ATP</name>
        <dbReference type="ChEBI" id="CHEBI:30616"/>
        <label>2</label>
    </ligand>
</feature>
<sequence length="1072" mass="117612">MPKRTDIKSILILGAGPIIIGQACEFDYSGAQACKALREEGFRVILVNSNPATIMTDPSMADATYIEPVEWKTVARIIEEERPDALLPTMGGQTALNCALDLAKHGILDKFSVEMIGANADAIDKAEDRERFDKAMKAIGLSTPNSGIAHSMEEASQVADQFGFPCIIRPSFTMGGSGGGIAYNREEFETICRRGLDLSPTNELLIDESLIGWKEFEMEVVRDKKDNCIIVCAIENLDPMGIHTGDSITVAPAQTLTDKEYQIMRNASIKVLREIGVETGGSNVQFAVSPKDGRLIVIEMNPRVSRSSALASKATGFPIARVAAKLAVGYTLDELQNEITGGATPASFEPSIDYVVTKIPRFAFEKFNQADQSLTTQMKSVGEVMAIGRTFQESMQKALRGLEVGVSGFDPKIDTGDEDFAATLYNQLAEAGPDRIWYLADAFRQGMSCEEIFNITKIDPWFLVQIEDLIVEENRLQGSNLTSVDEKTLYRLKRKGFADRRLADILSCTESEVRNLRYGFGMHPVYKRVDTCAAEFSTETAYMYSTYEEECEAEPSNKDKILVLGGGPNRIGQGIEFDYCCVHAALAMREDGYETIMVNCNPETVSTDYDTSDRLFFEPVTLEDVLEIVRLENPKGVIVQFGGQTPLKLARALEAEGVPIIGTTPDAIDRAEDRERFQHMIEKLDLLQPLNATARSADEAVELAKKIGYPLVVRPSYVLGGRAMEIVYKEDELRHYMKTAVQVSDDSPVLLDFFLPNAIEMDVDAVSDGDKVVIGAIMQHIEQAGIHSGDSACSLPPYSLSESVQDEMREICKKMARELGVRGLMNVQLALQDDKIYVIEVNPRASRTIPFVSKCIGVSLAKIAARCMVGQTLEDQGFTKEIIPPYFSVKEAVFPFNKFPGIDPILGPEMKSTGEVMGVGTTFAEAYGKAELGASDEIPSKGSAFVSVRERDKEQIPALAKSLVALGFKLVATKGTAATIEAAGFDVQPVNKVKEGRPHIVDMIKSDKINLIVNTTEGRQAISDSSTIRSSAEQHRVYYTTTMAGGSAVCEALKFAGDIKVRSLQQLHREIT</sequence>
<feature type="binding site" evidence="19">
    <location>
        <position position="299"/>
    </location>
    <ligand>
        <name>Mn(2+)</name>
        <dbReference type="ChEBI" id="CHEBI:29035"/>
        <label>1</label>
    </ligand>
</feature>
<dbReference type="Proteomes" id="UP000315889">
    <property type="component" value="Unassembled WGS sequence"/>
</dbReference>
<dbReference type="AlphaFoldDB" id="A0A520MHL0"/>
<comment type="subunit">
    <text evidence="18 19">Composed of two chains; the small (or glutamine) chain promotes the hydrolysis of glutamine to ammonia, which is used by the large (or ammonia) chain to synthesize carbamoyl phosphate. Tetramer of heterodimers (alpha,beta)4.</text>
</comment>
<dbReference type="InterPro" id="IPR033937">
    <property type="entry name" value="MGS_CPS_CarB"/>
</dbReference>
<dbReference type="EC" id="6.3.5.5" evidence="19"/>
<feature type="binding site" evidence="19">
    <location>
        <position position="169"/>
    </location>
    <ligand>
        <name>ATP</name>
        <dbReference type="ChEBI" id="CHEBI:30616"/>
        <label>1</label>
    </ligand>
</feature>
<feature type="binding site" evidence="19">
    <location>
        <position position="299"/>
    </location>
    <ligand>
        <name>Mg(2+)</name>
        <dbReference type="ChEBI" id="CHEBI:18420"/>
        <label>2</label>
    </ligand>
</feature>
<dbReference type="FunFam" id="3.40.50.20:FF:000003">
    <property type="entry name" value="Carbamoyl-phosphate synthase large chain"/>
    <property type="match status" value="1"/>
</dbReference>
<keyword evidence="11 19" id="KW-0067">ATP-binding</keyword>
<evidence type="ECO:0000256" key="18">
    <source>
        <dbReference type="ARBA" id="ARBA00062056"/>
    </source>
</evidence>
<feature type="binding site" evidence="19">
    <location>
        <position position="176"/>
    </location>
    <ligand>
        <name>ATP</name>
        <dbReference type="ChEBI" id="CHEBI:30616"/>
        <label>1</label>
    </ligand>
</feature>
<dbReference type="InterPro" id="IPR005483">
    <property type="entry name" value="CPSase_dom"/>
</dbReference>
<comment type="catalytic activity">
    <reaction evidence="16 19">
        <text>hydrogencarbonate + L-glutamine + 2 ATP + H2O = carbamoyl phosphate + L-glutamate + 2 ADP + phosphate + 2 H(+)</text>
        <dbReference type="Rhea" id="RHEA:18633"/>
        <dbReference type="ChEBI" id="CHEBI:15377"/>
        <dbReference type="ChEBI" id="CHEBI:15378"/>
        <dbReference type="ChEBI" id="CHEBI:17544"/>
        <dbReference type="ChEBI" id="CHEBI:29985"/>
        <dbReference type="ChEBI" id="CHEBI:30616"/>
        <dbReference type="ChEBI" id="CHEBI:43474"/>
        <dbReference type="ChEBI" id="CHEBI:58228"/>
        <dbReference type="ChEBI" id="CHEBI:58359"/>
        <dbReference type="ChEBI" id="CHEBI:456216"/>
        <dbReference type="EC" id="6.3.5.5"/>
    </reaction>
</comment>
<feature type="region of interest" description="Oligomerization domain" evidence="19">
    <location>
        <begin position="404"/>
        <end position="553"/>
    </location>
</feature>
<dbReference type="FunFam" id="3.30.1490.20:FF:000001">
    <property type="entry name" value="Carbamoyl-phosphate synthase large chain"/>
    <property type="match status" value="1"/>
</dbReference>
<feature type="binding site" evidence="19">
    <location>
        <position position="840"/>
    </location>
    <ligand>
        <name>Mg(2+)</name>
        <dbReference type="ChEBI" id="CHEBI:18420"/>
        <label>3</label>
    </ligand>
</feature>
<dbReference type="PROSITE" id="PS50975">
    <property type="entry name" value="ATP_GRASP"/>
    <property type="match status" value="2"/>
</dbReference>
<feature type="binding site" evidence="19">
    <location>
        <position position="175"/>
    </location>
    <ligand>
        <name>ATP</name>
        <dbReference type="ChEBI" id="CHEBI:30616"/>
        <label>1</label>
    </ligand>
</feature>
<dbReference type="Pfam" id="PF02142">
    <property type="entry name" value="MGS"/>
    <property type="match status" value="1"/>
</dbReference>
<feature type="binding site" evidence="19">
    <location>
        <position position="760"/>
    </location>
    <ligand>
        <name>ATP</name>
        <dbReference type="ChEBI" id="CHEBI:30616"/>
        <label>2</label>
    </ligand>
</feature>
<feature type="domain" description="ATP-grasp" evidence="20">
    <location>
        <begin position="133"/>
        <end position="328"/>
    </location>
</feature>
<dbReference type="InterPro" id="IPR016185">
    <property type="entry name" value="PreATP-grasp_dom_sf"/>
</dbReference>
<keyword evidence="10 19" id="KW-0547">Nucleotide-binding</keyword>
<evidence type="ECO:0000256" key="13">
    <source>
        <dbReference type="ARBA" id="ARBA00022975"/>
    </source>
</evidence>
<feature type="domain" description="MGS-like" evidence="21">
    <location>
        <begin position="936"/>
        <end position="1072"/>
    </location>
</feature>
<dbReference type="GO" id="GO:0006526">
    <property type="term" value="P:L-arginine biosynthetic process"/>
    <property type="evidence" value="ECO:0007669"/>
    <property type="project" value="UniProtKB-UniRule"/>
</dbReference>
<evidence type="ECO:0000256" key="5">
    <source>
        <dbReference type="ARBA" id="ARBA00022571"/>
    </source>
</evidence>
<comment type="cofactor">
    <cofactor evidence="1">
        <name>Mn(2+)</name>
        <dbReference type="ChEBI" id="CHEBI:29035"/>
    </cofactor>
</comment>
<keyword evidence="14" id="KW-0464">Manganese</keyword>
<evidence type="ECO:0000256" key="3">
    <source>
        <dbReference type="ARBA" id="ARBA00005077"/>
    </source>
</evidence>
<dbReference type="InterPro" id="IPR006275">
    <property type="entry name" value="CPSase_lsu"/>
</dbReference>
<evidence type="ECO:0000256" key="6">
    <source>
        <dbReference type="ARBA" id="ARBA00022598"/>
    </source>
</evidence>
<feature type="binding site" evidence="19">
    <location>
        <position position="840"/>
    </location>
    <ligand>
        <name>ATP</name>
        <dbReference type="ChEBI" id="CHEBI:30616"/>
        <label>2</label>
    </ligand>
</feature>
<dbReference type="PRINTS" id="PR00098">
    <property type="entry name" value="CPSASE"/>
</dbReference>
<comment type="caution">
    <text evidence="19">Lacks conserved residue(s) required for the propagation of feature annotation.</text>
</comment>
<dbReference type="NCBIfam" id="TIGR01369">
    <property type="entry name" value="CPSaseII_lrg"/>
    <property type="match status" value="1"/>
</dbReference>
<keyword evidence="13 19" id="KW-0665">Pyrimidine biosynthesis</keyword>
<dbReference type="SUPFAM" id="SSF48108">
    <property type="entry name" value="Carbamoyl phosphate synthetase, large subunit connection domain"/>
    <property type="match status" value="1"/>
</dbReference>
<feature type="region of interest" description="Carboxyphosphate synthetic domain" evidence="19">
    <location>
        <begin position="1"/>
        <end position="403"/>
    </location>
</feature>
<feature type="binding site" evidence="19">
    <location>
        <position position="828"/>
    </location>
    <ligand>
        <name>Mg(2+)</name>
        <dbReference type="ChEBI" id="CHEBI:18420"/>
        <label>3</label>
    </ligand>
</feature>
<dbReference type="NCBIfam" id="NF003671">
    <property type="entry name" value="PRK05294.1"/>
    <property type="match status" value="1"/>
</dbReference>
<dbReference type="Gene3D" id="3.40.50.1380">
    <property type="entry name" value="Methylglyoxal synthase-like domain"/>
    <property type="match status" value="1"/>
</dbReference>
<dbReference type="SMART" id="SM01096">
    <property type="entry name" value="CPSase_L_D3"/>
    <property type="match status" value="1"/>
</dbReference>
<dbReference type="Gene3D" id="3.30.470.20">
    <property type="entry name" value="ATP-grasp fold, B domain"/>
    <property type="match status" value="2"/>
</dbReference>
<evidence type="ECO:0000256" key="4">
    <source>
        <dbReference type="ARBA" id="ARBA00009799"/>
    </source>
</evidence>
<feature type="binding site" evidence="19">
    <location>
        <position position="787"/>
    </location>
    <ligand>
        <name>ATP</name>
        <dbReference type="ChEBI" id="CHEBI:30616"/>
        <label>2</label>
    </ligand>
</feature>
<feature type="binding site" evidence="19">
    <location>
        <position position="215"/>
    </location>
    <ligand>
        <name>ATP</name>
        <dbReference type="ChEBI" id="CHEBI:30616"/>
        <label>1</label>
    </ligand>
</feature>
<dbReference type="InterPro" id="IPR036897">
    <property type="entry name" value="CarbamoylP_synth_lsu_oligo_sf"/>
</dbReference>
<dbReference type="GO" id="GO:0006541">
    <property type="term" value="P:glutamine metabolic process"/>
    <property type="evidence" value="ECO:0007669"/>
    <property type="project" value="TreeGrafter"/>
</dbReference>
<evidence type="ECO:0000313" key="22">
    <source>
        <dbReference type="EMBL" id="RZO20718.1"/>
    </source>
</evidence>
<dbReference type="SUPFAM" id="SSF56059">
    <property type="entry name" value="Glutathione synthetase ATP-binding domain-like"/>
    <property type="match status" value="2"/>
</dbReference>
<protein>
    <recommendedName>
        <fullName evidence="19">Carbamoyl phosphate synthase large chain</fullName>
        <ecNumber evidence="19">6.3.4.16</ecNumber>
        <ecNumber evidence="19">6.3.5.5</ecNumber>
    </recommendedName>
    <alternativeName>
        <fullName evidence="19">Carbamoyl phosphate synthetase ammonia chain</fullName>
    </alternativeName>
</protein>
<dbReference type="InterPro" id="IPR011761">
    <property type="entry name" value="ATP-grasp"/>
</dbReference>
<evidence type="ECO:0000256" key="15">
    <source>
        <dbReference type="ARBA" id="ARBA00047359"/>
    </source>
</evidence>
<dbReference type="InterPro" id="IPR005479">
    <property type="entry name" value="CPAse_ATP-bd"/>
</dbReference>
<accession>A0A520MHL0</accession>
<evidence type="ECO:0000256" key="2">
    <source>
        <dbReference type="ARBA" id="ARBA00004812"/>
    </source>
</evidence>
<gene>
    <name evidence="19 22" type="primary">carB</name>
    <name evidence="22" type="ORF">EVB03_03125</name>
</gene>
<evidence type="ECO:0000256" key="19">
    <source>
        <dbReference type="HAMAP-Rule" id="MF_01210"/>
    </source>
</evidence>
<comment type="pathway">
    <text evidence="3 19">Amino-acid biosynthesis; L-arginine biosynthesis; carbamoyl phosphate from bicarbonate: step 1/1.</text>
</comment>
<feature type="binding site" evidence="19">
    <location>
        <position position="786"/>
    </location>
    <ligand>
        <name>ATP</name>
        <dbReference type="ChEBI" id="CHEBI:30616"/>
        <label>2</label>
    </ligand>
</feature>
<evidence type="ECO:0000256" key="7">
    <source>
        <dbReference type="ARBA" id="ARBA00022605"/>
    </source>
</evidence>
<name>A0A520MHL0_9GAMM</name>
<feature type="binding site" evidence="19">
    <location>
        <position position="299"/>
    </location>
    <ligand>
        <name>Mn(2+)</name>
        <dbReference type="ChEBI" id="CHEBI:29035"/>
        <label>2</label>
    </ligand>
</feature>
<feature type="region of interest" description="Allosteric domain" evidence="19">
    <location>
        <begin position="936"/>
        <end position="1072"/>
    </location>
</feature>
<dbReference type="UniPathway" id="UPA00068">
    <property type="reaction ID" value="UER00171"/>
</dbReference>
<feature type="binding site" evidence="19">
    <location>
        <position position="753"/>
    </location>
    <ligand>
        <name>ATP</name>
        <dbReference type="ChEBI" id="CHEBI:30616"/>
        <label>2</label>
    </ligand>
</feature>
<keyword evidence="6 19" id="KW-0436">Ligase</keyword>
<evidence type="ECO:0000313" key="23">
    <source>
        <dbReference type="Proteomes" id="UP000315889"/>
    </source>
</evidence>
<dbReference type="PANTHER" id="PTHR11405:SF53">
    <property type="entry name" value="CARBAMOYL-PHOSPHATE SYNTHASE [AMMONIA], MITOCHONDRIAL"/>
    <property type="match status" value="1"/>
</dbReference>
<feature type="binding site" evidence="19">
    <location>
        <position position="828"/>
    </location>
    <ligand>
        <name>ATP</name>
        <dbReference type="ChEBI" id="CHEBI:30616"/>
        <label>2</label>
    </ligand>
</feature>
<keyword evidence="8" id="KW-0479">Metal-binding</keyword>
<evidence type="ECO:0000256" key="1">
    <source>
        <dbReference type="ARBA" id="ARBA00001936"/>
    </source>
</evidence>
<evidence type="ECO:0000256" key="11">
    <source>
        <dbReference type="ARBA" id="ARBA00022840"/>
    </source>
</evidence>
<feature type="binding site" evidence="19">
    <location>
        <position position="828"/>
    </location>
    <ligand>
        <name>Mn(2+)</name>
        <dbReference type="ChEBI" id="CHEBI:29035"/>
        <label>3</label>
    </ligand>
</feature>
<feature type="binding site" evidence="19">
    <location>
        <position position="785"/>
    </location>
    <ligand>
        <name>ATP</name>
        <dbReference type="ChEBI" id="CHEBI:30616"/>
        <label>2</label>
    </ligand>
</feature>
<dbReference type="Pfam" id="PF02787">
    <property type="entry name" value="CPSase_L_D3"/>
    <property type="match status" value="1"/>
</dbReference>
<proteinExistence type="inferred from homology"/>
<feature type="binding site" evidence="19">
    <location>
        <position position="208"/>
    </location>
    <ligand>
        <name>ATP</name>
        <dbReference type="ChEBI" id="CHEBI:30616"/>
        <label>1</label>
    </ligand>
</feature>
<dbReference type="FunFam" id="3.30.470.20:FF:000007">
    <property type="entry name" value="Carbamoyl-phosphate synthase large chain"/>
    <property type="match status" value="1"/>
</dbReference>
<feature type="binding site" evidence="19">
    <location>
        <position position="301"/>
    </location>
    <ligand>
        <name>Mn(2+)</name>
        <dbReference type="ChEBI" id="CHEBI:29035"/>
        <label>2</label>
    </ligand>
</feature>
<evidence type="ECO:0000256" key="16">
    <source>
        <dbReference type="ARBA" id="ARBA00048816"/>
    </source>
</evidence>
<dbReference type="FunFam" id="3.30.470.20:FF:000013">
    <property type="entry name" value="Carbamoyl-phosphate synthase large chain"/>
    <property type="match status" value="1"/>
</dbReference>
<dbReference type="GO" id="GO:0044205">
    <property type="term" value="P:'de novo' UMP biosynthetic process"/>
    <property type="evidence" value="ECO:0007669"/>
    <property type="project" value="UniProtKB-UniRule"/>
</dbReference>
<dbReference type="GO" id="GO:0004088">
    <property type="term" value="F:carbamoyl-phosphate synthase (glutamine-hydrolyzing) activity"/>
    <property type="evidence" value="ECO:0007669"/>
    <property type="project" value="UniProtKB-UniRule"/>
</dbReference>
<comment type="caution">
    <text evidence="22">The sequence shown here is derived from an EMBL/GenBank/DDBJ whole genome shotgun (WGS) entry which is preliminary data.</text>
</comment>
<dbReference type="CDD" id="cd01424">
    <property type="entry name" value="MGS_CPS_II"/>
    <property type="match status" value="1"/>
</dbReference>
<reference evidence="22 23" key="1">
    <citation type="submission" date="2019-02" db="EMBL/GenBank/DDBJ databases">
        <title>Prokaryotic population dynamics and viral predation in marine succession experiment using metagenomics: the confinement effect.</title>
        <authorList>
            <person name="Haro-Moreno J.M."/>
            <person name="Rodriguez-Valera F."/>
            <person name="Lopez-Perez M."/>
        </authorList>
    </citation>
    <scope>NUCLEOTIDE SEQUENCE [LARGE SCALE GENOMIC DNA]</scope>
    <source>
        <strain evidence="22">MED-G170</strain>
    </source>
</reference>
<feature type="binding site" evidence="19">
    <location>
        <position position="243"/>
    </location>
    <ligand>
        <name>ATP</name>
        <dbReference type="ChEBI" id="CHEBI:30616"/>
        <label>1</label>
    </ligand>
</feature>
<feature type="binding site" evidence="19">
    <location>
        <position position="842"/>
    </location>
    <ligand>
        <name>Mg(2+)</name>
        <dbReference type="ChEBI" id="CHEBI:18420"/>
        <label>4</label>
    </ligand>
</feature>
<keyword evidence="12" id="KW-0460">Magnesium</keyword>
<feature type="binding site" evidence="19">
    <location>
        <position position="842"/>
    </location>
    <ligand>
        <name>Mn(2+)</name>
        <dbReference type="ChEBI" id="CHEBI:29035"/>
        <label>4</label>
    </ligand>
</feature>
<feature type="binding site" evidence="19">
    <location>
        <position position="241"/>
    </location>
    <ligand>
        <name>ATP</name>
        <dbReference type="ChEBI" id="CHEBI:30616"/>
        <label>1</label>
    </ligand>
</feature>
<dbReference type="SUPFAM" id="SSF52440">
    <property type="entry name" value="PreATP-grasp domain"/>
    <property type="match status" value="2"/>
</dbReference>
<dbReference type="FunFam" id="3.40.50.20:FF:000001">
    <property type="entry name" value="Carbamoyl-phosphate synthase large chain"/>
    <property type="match status" value="1"/>
</dbReference>
<evidence type="ECO:0000256" key="17">
    <source>
        <dbReference type="ARBA" id="ARBA00057223"/>
    </source>
</evidence>
<dbReference type="GO" id="GO:0046872">
    <property type="term" value="F:metal ion binding"/>
    <property type="evidence" value="ECO:0007669"/>
    <property type="project" value="UniProtKB-KW"/>
</dbReference>
<comment type="function">
    <text evidence="17 19">Large subunit of the glutamine-dependent carbamoyl phosphate synthetase (CPSase). CPSase catalyzes the formation of carbamoyl phosphate from the ammonia moiety of glutamine, carbonate, and phosphate donated by ATP, constituting the first step of 2 biosynthetic pathways, one leading to arginine and/or urea and the other to pyrimidine nucleotides. The large subunit (synthetase) binds the substrates ammonia (free or transferred from glutamine from the small subunit), hydrogencarbonate and ATP and carries out an ATP-coupled ligase reaction, activating hydrogencarbonate by forming carboxy phosphate which reacts with ammonia to form carbamoyl phosphate.</text>
</comment>
<dbReference type="FunFam" id="1.10.1030.10:FF:000002">
    <property type="entry name" value="Carbamoyl-phosphate synthase large chain"/>
    <property type="match status" value="1"/>
</dbReference>
<dbReference type="EC" id="6.3.4.16" evidence="19"/>
<dbReference type="Gene3D" id="3.40.50.20">
    <property type="match status" value="2"/>
</dbReference>
<feature type="binding site" evidence="19">
    <location>
        <position position="129"/>
    </location>
    <ligand>
        <name>ATP</name>
        <dbReference type="ChEBI" id="CHEBI:30616"/>
        <label>1</label>
    </ligand>
</feature>
<evidence type="ECO:0000256" key="12">
    <source>
        <dbReference type="ARBA" id="ARBA00022842"/>
    </source>
</evidence>
<dbReference type="SUPFAM" id="SSF52335">
    <property type="entry name" value="Methylglyoxal synthase-like"/>
    <property type="match status" value="1"/>
</dbReference>
<dbReference type="InterPro" id="IPR011607">
    <property type="entry name" value="MGS-like_dom"/>
</dbReference>
<feature type="binding site" evidence="19">
    <location>
        <position position="840"/>
    </location>
    <ligand>
        <name>Mn(2+)</name>
        <dbReference type="ChEBI" id="CHEBI:29035"/>
        <label>3</label>
    </ligand>
</feature>
<dbReference type="EMBL" id="SHBP01000003">
    <property type="protein sequence ID" value="RZO20718.1"/>
    <property type="molecule type" value="Genomic_DNA"/>
</dbReference>
<feature type="binding site" evidence="19">
    <location>
        <position position="210"/>
    </location>
    <ligand>
        <name>ATP</name>
        <dbReference type="ChEBI" id="CHEBI:30616"/>
        <label>1</label>
    </ligand>
</feature>
<comment type="catalytic activity">
    <reaction evidence="15 19">
        <text>hydrogencarbonate + NH4(+) + 2 ATP = carbamoyl phosphate + 2 ADP + phosphate + 2 H(+)</text>
        <dbReference type="Rhea" id="RHEA:18029"/>
        <dbReference type="ChEBI" id="CHEBI:15378"/>
        <dbReference type="ChEBI" id="CHEBI:17544"/>
        <dbReference type="ChEBI" id="CHEBI:28938"/>
        <dbReference type="ChEBI" id="CHEBI:30616"/>
        <dbReference type="ChEBI" id="CHEBI:43474"/>
        <dbReference type="ChEBI" id="CHEBI:58228"/>
        <dbReference type="ChEBI" id="CHEBI:456216"/>
        <dbReference type="EC" id="6.3.4.16"/>
    </reaction>
</comment>
<feature type="binding site" evidence="19">
    <location>
        <position position="714"/>
    </location>
    <ligand>
        <name>ATP</name>
        <dbReference type="ChEBI" id="CHEBI:30616"/>
        <label>2</label>
    </ligand>
</feature>
<dbReference type="PROSITE" id="PS51855">
    <property type="entry name" value="MGS"/>
    <property type="match status" value="1"/>
</dbReference>
<feature type="binding site" evidence="19">
    <location>
        <position position="299"/>
    </location>
    <ligand>
        <name>Mg(2+)</name>
        <dbReference type="ChEBI" id="CHEBI:18420"/>
        <label>1</label>
    </ligand>
</feature>
<feature type="binding site" evidence="19">
    <location>
        <position position="285"/>
    </location>
    <ligand>
        <name>Mn(2+)</name>
        <dbReference type="ChEBI" id="CHEBI:29035"/>
        <label>1</label>
    </ligand>
</feature>
<dbReference type="HAMAP" id="MF_01210_A">
    <property type="entry name" value="CPSase_L_chain_A"/>
    <property type="match status" value="1"/>
</dbReference>
<comment type="pathway">
    <text evidence="2 19">Pyrimidine metabolism; UMP biosynthesis via de novo pathway; (S)-dihydroorotate from bicarbonate: step 1/3.</text>
</comment>
<comment type="similarity">
    <text evidence="4 19">Belongs to the CarB family.</text>
</comment>
<evidence type="ECO:0000259" key="20">
    <source>
        <dbReference type="PROSITE" id="PS50975"/>
    </source>
</evidence>
<evidence type="ECO:0000256" key="8">
    <source>
        <dbReference type="ARBA" id="ARBA00022723"/>
    </source>
</evidence>
<dbReference type="NCBIfam" id="NF009455">
    <property type="entry name" value="PRK12815.1"/>
    <property type="match status" value="1"/>
</dbReference>
<dbReference type="Pfam" id="PF25596">
    <property type="entry name" value="CPSase_L_D1"/>
    <property type="match status" value="2"/>
</dbReference>
<dbReference type="UniPathway" id="UPA00070">
    <property type="reaction ID" value="UER00115"/>
</dbReference>
<feature type="binding site" evidence="19">
    <location>
        <position position="242"/>
    </location>
    <ligand>
        <name>ATP</name>
        <dbReference type="ChEBI" id="CHEBI:30616"/>
        <label>1</label>
    </ligand>
</feature>
<evidence type="ECO:0000259" key="21">
    <source>
        <dbReference type="PROSITE" id="PS51855"/>
    </source>
</evidence>
<comment type="domain">
    <text evidence="19">The large subunit is composed of 2 ATP-grasp domains that are involved in binding the 2 ATP molecules needed for carbamoyl phosphate synthesis. The N-terminal ATP-grasp domain (referred to as the carboxyphosphate synthetic component) catalyzes the ATP-dependent phosphorylation of hydrogencarbonate to carboxyphosphate and the subsequent nucleophilic attack by ammonia to form a carbamate intermediate. The C-terminal ATP-grasp domain (referred to as the carbamoyl phosphate synthetic component) then catalyzes the phosphorylation of carbamate with the second ATP to form the end product carbamoyl phosphate. The reactive and unstable enzyme intermediates are sequentially channeled from one active site to the next through the interior of the protein over a distance of at least 96 A.</text>
</comment>
<dbReference type="PROSITE" id="PS00866">
    <property type="entry name" value="CPSASE_1"/>
    <property type="match status" value="2"/>
</dbReference>
<dbReference type="HAMAP" id="MF_01210_B">
    <property type="entry name" value="CPSase_L_chain_B"/>
    <property type="match status" value="1"/>
</dbReference>
<dbReference type="Gene3D" id="1.10.1030.10">
    <property type="entry name" value="Carbamoyl-phosphate synthetase, large subunit oligomerisation domain"/>
    <property type="match status" value="1"/>
</dbReference>
<dbReference type="InterPro" id="IPR036914">
    <property type="entry name" value="MGS-like_dom_sf"/>
</dbReference>
<dbReference type="GO" id="GO:0004087">
    <property type="term" value="F:carbamoyl-phosphate synthase (ammonia) activity"/>
    <property type="evidence" value="ECO:0007669"/>
    <property type="project" value="UniProtKB-EC"/>
</dbReference>